<protein>
    <recommendedName>
        <fullName evidence="11">Ionotropic receptor</fullName>
    </recommendedName>
</protein>
<sequence length="397" mass="46607">MYFPEKIRLVTVNWTNAFLFNSSKEFSYPEFRVLDYLSKRLKFNYDVTIERKIDAILSGFKEKFDIGIGSFIMYPLNFDFAHFTVPHHSNTMRFMCEKATDAPKFNAFLYPFNTEVWIVCLCFTLAATVASKYVTSSKQPYVNIFLNLVGSIVKQPLKVENNTSKKTVWWATWLVWVGVISSLYNALFLTFLTDPISLHSPKNFQELLNAVQNKKFKSFCDKQFVERIMLQSKEEHIRLLGEIIAKNEWYLTNNEQPIISYTECTMGEELTLKFSTHLPPKVKHFSDDYVYMVHHVIYVRKSFCCFEQLNKAVLDMVEGGFVKKFYSDSFRDAIWTNEIRTLEWPDDTTLALSMDNMKYPFYLLLLCYTLCVLVFLFEIILPKTIVLKMLSNKSVFK</sequence>
<comment type="caution">
    <text evidence="9">The sequence shown here is derived from an EMBL/GenBank/DDBJ whole genome shotgun (WGS) entry which is preliminary data.</text>
</comment>
<keyword evidence="6" id="KW-0675">Receptor</keyword>
<dbReference type="SUPFAM" id="SSF53850">
    <property type="entry name" value="Periplasmic binding protein-like II"/>
    <property type="match status" value="1"/>
</dbReference>
<accession>A0AAV6TLU8</accession>
<keyword evidence="7" id="KW-0325">Glycoprotein</keyword>
<dbReference type="InterPro" id="IPR052192">
    <property type="entry name" value="Insect_Ionotropic_Sensory_Rcpt"/>
</dbReference>
<evidence type="ECO:0000256" key="4">
    <source>
        <dbReference type="ARBA" id="ARBA00022989"/>
    </source>
</evidence>
<evidence type="ECO:0000256" key="1">
    <source>
        <dbReference type="ARBA" id="ARBA00004651"/>
    </source>
</evidence>
<gene>
    <name evidence="9" type="ORF">JTE90_009314</name>
</gene>
<keyword evidence="3 8" id="KW-0812">Transmembrane</keyword>
<keyword evidence="4 8" id="KW-1133">Transmembrane helix</keyword>
<dbReference type="AlphaFoldDB" id="A0AAV6TLU8"/>
<keyword evidence="10" id="KW-1185">Reference proteome</keyword>
<proteinExistence type="predicted"/>
<dbReference type="EMBL" id="JAFNEN010002400">
    <property type="protein sequence ID" value="KAG8172772.1"/>
    <property type="molecule type" value="Genomic_DNA"/>
</dbReference>
<evidence type="ECO:0000256" key="8">
    <source>
        <dbReference type="SAM" id="Phobius"/>
    </source>
</evidence>
<evidence type="ECO:0008006" key="11">
    <source>
        <dbReference type="Google" id="ProtNLM"/>
    </source>
</evidence>
<feature type="transmembrane region" description="Helical" evidence="8">
    <location>
        <begin position="169"/>
        <end position="192"/>
    </location>
</feature>
<comment type="subcellular location">
    <subcellularLocation>
        <location evidence="1">Cell membrane</location>
        <topology evidence="1">Multi-pass membrane protein</topology>
    </subcellularLocation>
</comment>
<evidence type="ECO:0000256" key="3">
    <source>
        <dbReference type="ARBA" id="ARBA00022692"/>
    </source>
</evidence>
<evidence type="ECO:0000313" key="9">
    <source>
        <dbReference type="EMBL" id="KAG8172772.1"/>
    </source>
</evidence>
<keyword evidence="5 8" id="KW-0472">Membrane</keyword>
<organism evidence="9 10">
    <name type="scientific">Oedothorax gibbosus</name>
    <dbReference type="NCBI Taxonomy" id="931172"/>
    <lineage>
        <taxon>Eukaryota</taxon>
        <taxon>Metazoa</taxon>
        <taxon>Ecdysozoa</taxon>
        <taxon>Arthropoda</taxon>
        <taxon>Chelicerata</taxon>
        <taxon>Arachnida</taxon>
        <taxon>Araneae</taxon>
        <taxon>Araneomorphae</taxon>
        <taxon>Entelegynae</taxon>
        <taxon>Araneoidea</taxon>
        <taxon>Linyphiidae</taxon>
        <taxon>Erigoninae</taxon>
        <taxon>Oedothorax</taxon>
    </lineage>
</organism>
<dbReference type="PANTHER" id="PTHR42643">
    <property type="entry name" value="IONOTROPIC RECEPTOR 20A-RELATED"/>
    <property type="match status" value="1"/>
</dbReference>
<reference evidence="9 10" key="1">
    <citation type="journal article" date="2022" name="Nat. Ecol. Evol.">
        <title>A masculinizing supergene underlies an exaggerated male reproductive morph in a spider.</title>
        <authorList>
            <person name="Hendrickx F."/>
            <person name="De Corte Z."/>
            <person name="Sonet G."/>
            <person name="Van Belleghem S.M."/>
            <person name="Kostlbacher S."/>
            <person name="Vangestel C."/>
        </authorList>
    </citation>
    <scope>NUCLEOTIDE SEQUENCE [LARGE SCALE GENOMIC DNA]</scope>
    <source>
        <strain evidence="9">W744_W776</strain>
    </source>
</reference>
<evidence type="ECO:0000256" key="5">
    <source>
        <dbReference type="ARBA" id="ARBA00023136"/>
    </source>
</evidence>
<feature type="transmembrane region" description="Helical" evidence="8">
    <location>
        <begin position="116"/>
        <end position="134"/>
    </location>
</feature>
<feature type="transmembrane region" description="Helical" evidence="8">
    <location>
        <begin position="361"/>
        <end position="381"/>
    </location>
</feature>
<evidence type="ECO:0000256" key="6">
    <source>
        <dbReference type="ARBA" id="ARBA00023170"/>
    </source>
</evidence>
<evidence type="ECO:0000256" key="7">
    <source>
        <dbReference type="ARBA" id="ARBA00023180"/>
    </source>
</evidence>
<dbReference type="GO" id="GO:0005886">
    <property type="term" value="C:plasma membrane"/>
    <property type="evidence" value="ECO:0007669"/>
    <property type="project" value="UniProtKB-SubCell"/>
</dbReference>
<evidence type="ECO:0000313" key="10">
    <source>
        <dbReference type="Proteomes" id="UP000827092"/>
    </source>
</evidence>
<keyword evidence="2" id="KW-1003">Cell membrane</keyword>
<dbReference type="Gene3D" id="3.40.190.10">
    <property type="entry name" value="Periplasmic binding protein-like II"/>
    <property type="match status" value="1"/>
</dbReference>
<evidence type="ECO:0000256" key="2">
    <source>
        <dbReference type="ARBA" id="ARBA00022475"/>
    </source>
</evidence>
<dbReference type="Proteomes" id="UP000827092">
    <property type="component" value="Unassembled WGS sequence"/>
</dbReference>
<dbReference type="PANTHER" id="PTHR42643:SF24">
    <property type="entry name" value="IONOTROPIC RECEPTOR 60A"/>
    <property type="match status" value="1"/>
</dbReference>
<name>A0AAV6TLU8_9ARAC</name>